<proteinExistence type="predicted"/>
<feature type="non-terminal residue" evidence="2">
    <location>
        <position position="1"/>
    </location>
</feature>
<accession>A0AAD6YDJ2</accession>
<evidence type="ECO:0000313" key="2">
    <source>
        <dbReference type="EMBL" id="KAJ7204078.1"/>
    </source>
</evidence>
<comment type="caution">
    <text evidence="2">The sequence shown here is derived from an EMBL/GenBank/DDBJ whole genome shotgun (WGS) entry which is preliminary data.</text>
</comment>
<name>A0AAD6YDJ2_9AGAR</name>
<dbReference type="Proteomes" id="UP001219525">
    <property type="component" value="Unassembled WGS sequence"/>
</dbReference>
<feature type="compositionally biased region" description="Basic and acidic residues" evidence="1">
    <location>
        <begin position="1206"/>
        <end position="1220"/>
    </location>
</feature>
<dbReference type="AlphaFoldDB" id="A0AAD6YDJ2"/>
<feature type="compositionally biased region" description="Polar residues" evidence="1">
    <location>
        <begin position="744"/>
        <end position="755"/>
    </location>
</feature>
<feature type="region of interest" description="Disordered" evidence="1">
    <location>
        <begin position="1203"/>
        <end position="1227"/>
    </location>
</feature>
<keyword evidence="3" id="KW-1185">Reference proteome</keyword>
<gene>
    <name evidence="2" type="ORF">GGX14DRAFT_369008</name>
</gene>
<evidence type="ECO:0000256" key="1">
    <source>
        <dbReference type="SAM" id="MobiDB-lite"/>
    </source>
</evidence>
<feature type="compositionally biased region" description="Basic and acidic residues" evidence="1">
    <location>
        <begin position="758"/>
        <end position="772"/>
    </location>
</feature>
<feature type="region of interest" description="Disordered" evidence="1">
    <location>
        <begin position="1174"/>
        <end position="1193"/>
    </location>
</feature>
<reference evidence="2" key="1">
    <citation type="submission" date="2023-03" db="EMBL/GenBank/DDBJ databases">
        <title>Massive genome expansion in bonnet fungi (Mycena s.s.) driven by repeated elements and novel gene families across ecological guilds.</title>
        <authorList>
            <consortium name="Lawrence Berkeley National Laboratory"/>
            <person name="Harder C.B."/>
            <person name="Miyauchi S."/>
            <person name="Viragh M."/>
            <person name="Kuo A."/>
            <person name="Thoen E."/>
            <person name="Andreopoulos B."/>
            <person name="Lu D."/>
            <person name="Skrede I."/>
            <person name="Drula E."/>
            <person name="Henrissat B."/>
            <person name="Morin E."/>
            <person name="Kohler A."/>
            <person name="Barry K."/>
            <person name="LaButti K."/>
            <person name="Morin E."/>
            <person name="Salamov A."/>
            <person name="Lipzen A."/>
            <person name="Mereny Z."/>
            <person name="Hegedus B."/>
            <person name="Baldrian P."/>
            <person name="Stursova M."/>
            <person name="Weitz H."/>
            <person name="Taylor A."/>
            <person name="Grigoriev I.V."/>
            <person name="Nagy L.G."/>
            <person name="Martin F."/>
            <person name="Kauserud H."/>
        </authorList>
    </citation>
    <scope>NUCLEOTIDE SEQUENCE</scope>
    <source>
        <strain evidence="2">9144</strain>
    </source>
</reference>
<dbReference type="EMBL" id="JARJCW010000048">
    <property type="protein sequence ID" value="KAJ7204078.1"/>
    <property type="molecule type" value="Genomic_DNA"/>
</dbReference>
<organism evidence="2 3">
    <name type="scientific">Mycena pura</name>
    <dbReference type="NCBI Taxonomy" id="153505"/>
    <lineage>
        <taxon>Eukaryota</taxon>
        <taxon>Fungi</taxon>
        <taxon>Dikarya</taxon>
        <taxon>Basidiomycota</taxon>
        <taxon>Agaricomycotina</taxon>
        <taxon>Agaricomycetes</taxon>
        <taxon>Agaricomycetidae</taxon>
        <taxon>Agaricales</taxon>
        <taxon>Marasmiineae</taxon>
        <taxon>Mycenaceae</taxon>
        <taxon>Mycena</taxon>
    </lineage>
</organism>
<protein>
    <submittedName>
        <fullName evidence="2">Uncharacterized protein</fullName>
    </submittedName>
</protein>
<feature type="region of interest" description="Disordered" evidence="1">
    <location>
        <begin position="742"/>
        <end position="776"/>
    </location>
</feature>
<sequence>CPGLAFSWVEGDLFDTYPFHLHSSYANYPARYNLISVHPPIIRSKICRERSTLPDVPCHNCADLKAELVWLEDNAKRDHRCFGRTDDLNYVQLREKLTDLHGDNVRLRSKVHDLEESLAAARQRENQFIELHEYLAKEDVPALHRMFPNAAKFGWGTGTFLEKCRQAVAGKYTPRNFSEDELKLGVVIYIHGGEAALTAWAKLRFAGPSRNTIAPYIRAAQPLASINGPQEEDVLKNIGILFGEDSDDSEEGVEERFLWNLSFDEMAIDPKVEYYKNDTMSGLCTKHRSALQTVKVGDTTDNAKATVCAVRDGHIHVGKEVSVGAISRLSETKYGAQPIQILASCKSGTAADVLRAMEIPYRAWNLSPDRAAKRGPIRTISTDGDSKRCIALHAMCLHTQIVEGNPLWEAVQELCGLNLFVGIRTDICSATGIVVNSVSINRDMVFVWFECLTDHDWSEMSIVALLHPKDAQDVSSAIRLMLTIIENSALDPASFNPDKRKEFDVICLFARFLDALLQPMINIQLSLSRQIESWALAAKLCCVLYIQHETDFMPNQLYYDLQTMFKNGFLLVPKTRLLGDEKKVFICLVGDNVLETLFGRIHMIGGHAPNCTLLQWVYRSASARVLDRIYEQYPLWEKKPPRLKMQHSSDLDHLRPAHWKDQNLRADSCDLAACWHSSDKTLDSILKQYNIRMSVPLSERFHREDTDLMCPFGGKYPGVSSAEPDRSLGEESSNLANALRREPITNTGRTVSPRTRMSLREASEASRERENVRGQASESHSQFAIVNDSGRLVHKKSLLTVLFEMIHDLKASHDRLLRVRDVALAVAKCTLIKNGSGTSVNNIPIGELTHPENSHKISGQVYGMVYLPASQSMPARWISNGEFISFDTKRTKNAKDVDVSRLRNLQITVPMQLVEPAQCKAVEISLDNTEFDGLIDSGLETTWQFLDEYFHSIWHTLWQRLLENQYLHTSFPKFTGILRNITYFPYHIPSTSRILCSHKLEGTAIAQSLLDSQQCFVCHKTVKFDERQDHMGRHILCSMYGVNSGTAFTTKYPIVGDYYPCGFCGRSTDLPGSCVVEIKSGLAVSNCPSYYRFSIASAKKYTDKHPSTNVPIQCTLGCSDSDKIHHWKYNFHRHLMERHPGWENSINASLRSQLAINVKEQLMILGKGVDWPPPIPCAGRPNPPDFSPPQPLTQKRLISTLLSPTHQRDKENHNPVEHRPKIPRLQY</sequence>
<evidence type="ECO:0000313" key="3">
    <source>
        <dbReference type="Proteomes" id="UP001219525"/>
    </source>
</evidence>
<feature type="compositionally biased region" description="Pro residues" evidence="1">
    <location>
        <begin position="1174"/>
        <end position="1191"/>
    </location>
</feature>